<evidence type="ECO:0000256" key="1">
    <source>
        <dbReference type="ARBA" id="ARBA00006640"/>
    </source>
</evidence>
<dbReference type="GO" id="GO:0006412">
    <property type="term" value="P:translation"/>
    <property type="evidence" value="ECO:0007669"/>
    <property type="project" value="InterPro"/>
</dbReference>
<evidence type="ECO:0000256" key="2">
    <source>
        <dbReference type="ARBA" id="ARBA00022980"/>
    </source>
</evidence>
<dbReference type="InterPro" id="IPR001911">
    <property type="entry name" value="Ribosomal_bS21"/>
</dbReference>
<evidence type="ECO:0000256" key="3">
    <source>
        <dbReference type="ARBA" id="ARBA00023274"/>
    </source>
</evidence>
<protein>
    <recommendedName>
        <fullName evidence="6">Ribosomal protein S21</fullName>
    </recommendedName>
</protein>
<reference evidence="4" key="1">
    <citation type="submission" date="2020-10" db="EMBL/GenBank/DDBJ databases">
        <title>Unveiling of a novel bifunctional photoreceptor, Dualchrome1, isolated from a cosmopolitan green alga.</title>
        <authorList>
            <person name="Suzuki S."/>
            <person name="Kawachi M."/>
        </authorList>
    </citation>
    <scope>NUCLEOTIDE SEQUENCE</scope>
    <source>
        <strain evidence="4">NIES 2893</strain>
    </source>
</reference>
<dbReference type="AlphaFoldDB" id="A0A830HSJ3"/>
<gene>
    <name evidence="4" type="ORF">PPROV_000745700</name>
</gene>
<keyword evidence="3" id="KW-0687">Ribonucleoprotein</keyword>
<proteinExistence type="inferred from homology"/>
<organism evidence="4 5">
    <name type="scientific">Pycnococcus provasolii</name>
    <dbReference type="NCBI Taxonomy" id="41880"/>
    <lineage>
        <taxon>Eukaryota</taxon>
        <taxon>Viridiplantae</taxon>
        <taxon>Chlorophyta</taxon>
        <taxon>Pseudoscourfieldiophyceae</taxon>
        <taxon>Pseudoscourfieldiales</taxon>
        <taxon>Pycnococcaceae</taxon>
        <taxon>Pycnococcus</taxon>
    </lineage>
</organism>
<dbReference type="GO" id="GO:0003735">
    <property type="term" value="F:structural constituent of ribosome"/>
    <property type="evidence" value="ECO:0007669"/>
    <property type="project" value="InterPro"/>
</dbReference>
<evidence type="ECO:0008006" key="6">
    <source>
        <dbReference type="Google" id="ProtNLM"/>
    </source>
</evidence>
<keyword evidence="5" id="KW-1185">Reference proteome</keyword>
<dbReference type="Proteomes" id="UP000660262">
    <property type="component" value="Unassembled WGS sequence"/>
</dbReference>
<accession>A0A830HSJ3</accession>
<keyword evidence="2" id="KW-0689">Ribosomal protein</keyword>
<comment type="caution">
    <text evidence="4">The sequence shown here is derived from an EMBL/GenBank/DDBJ whole genome shotgun (WGS) entry which is preliminary data.</text>
</comment>
<evidence type="ECO:0000313" key="5">
    <source>
        <dbReference type="Proteomes" id="UP000660262"/>
    </source>
</evidence>
<dbReference type="Pfam" id="PF01165">
    <property type="entry name" value="Ribosomal_S21"/>
    <property type="match status" value="1"/>
</dbReference>
<evidence type="ECO:0000313" key="4">
    <source>
        <dbReference type="EMBL" id="GHP08720.1"/>
    </source>
</evidence>
<dbReference type="NCBIfam" id="TIGR00030">
    <property type="entry name" value="S21p"/>
    <property type="match status" value="1"/>
</dbReference>
<dbReference type="EMBL" id="BNJQ01000022">
    <property type="protein sequence ID" value="GHP08720.1"/>
    <property type="molecule type" value="Genomic_DNA"/>
</dbReference>
<dbReference type="GO" id="GO:0005840">
    <property type="term" value="C:ribosome"/>
    <property type="evidence" value="ECO:0007669"/>
    <property type="project" value="UniProtKB-KW"/>
</dbReference>
<sequence length="165" mass="18235">MALPKHLLATSTLCVKQAGLLATCRTNASAAASFASCAARAQARHEGTGGGVTTTKLATSTSGWAVDRRCGAPTFSQQQSASIASSAPVSNFQIDVRDGNVEEAIRQWKRKFLSSGLQKSNRDRQKFVRPCKKRFNDEKTKTHRQMTRKFGRMMGWINYKKENCF</sequence>
<dbReference type="GO" id="GO:1990904">
    <property type="term" value="C:ribonucleoprotein complex"/>
    <property type="evidence" value="ECO:0007669"/>
    <property type="project" value="UniProtKB-KW"/>
</dbReference>
<name>A0A830HSJ3_9CHLO</name>
<comment type="similarity">
    <text evidence="1">Belongs to the bacterial ribosomal protein bS21 family.</text>
</comment>